<feature type="compositionally biased region" description="Polar residues" evidence="4">
    <location>
        <begin position="141"/>
        <end position="151"/>
    </location>
</feature>
<dbReference type="RefSeq" id="XP_043008121.1">
    <property type="nucleotide sequence ID" value="XM_043155649.1"/>
</dbReference>
<reference evidence="6" key="1">
    <citation type="journal article" date="2021" name="Genome Biol. Evol.">
        <title>The assembled and annotated genome of the fairy-ring fungus Marasmius oreades.</title>
        <authorList>
            <person name="Hiltunen M."/>
            <person name="Ament-Velasquez S.L."/>
            <person name="Johannesson H."/>
        </authorList>
    </citation>
    <scope>NUCLEOTIDE SEQUENCE</scope>
    <source>
        <strain evidence="6">03SP1</strain>
    </source>
</reference>
<keyword evidence="3" id="KW-0539">Nucleus</keyword>
<dbReference type="PANTHER" id="PTHR10270">
    <property type="entry name" value="SOX TRANSCRIPTION FACTOR"/>
    <property type="match status" value="1"/>
</dbReference>
<dbReference type="GO" id="GO:0005634">
    <property type="term" value="C:nucleus"/>
    <property type="evidence" value="ECO:0007669"/>
    <property type="project" value="UniProtKB-UniRule"/>
</dbReference>
<protein>
    <recommendedName>
        <fullName evidence="5">HMG box domain-containing protein</fullName>
    </recommendedName>
</protein>
<gene>
    <name evidence="6" type="ORF">E1B28_010672</name>
</gene>
<dbReference type="AlphaFoldDB" id="A0A9P7USX5"/>
<dbReference type="GO" id="GO:0001228">
    <property type="term" value="F:DNA-binding transcription activator activity, RNA polymerase II-specific"/>
    <property type="evidence" value="ECO:0007669"/>
    <property type="project" value="TreeGrafter"/>
</dbReference>
<dbReference type="CDD" id="cd01389">
    <property type="entry name" value="HMG-box_ROX1-like"/>
    <property type="match status" value="1"/>
</dbReference>
<evidence type="ECO:0000256" key="1">
    <source>
        <dbReference type="ARBA" id="ARBA00023125"/>
    </source>
</evidence>
<dbReference type="PROSITE" id="PS50118">
    <property type="entry name" value="HMG_BOX_2"/>
    <property type="match status" value="1"/>
</dbReference>
<dbReference type="SMART" id="SM00398">
    <property type="entry name" value="HMG"/>
    <property type="match status" value="1"/>
</dbReference>
<dbReference type="InterPro" id="IPR009071">
    <property type="entry name" value="HMG_box_dom"/>
</dbReference>
<dbReference type="KEGG" id="more:E1B28_010672"/>
<dbReference type="GO" id="GO:0030154">
    <property type="term" value="P:cell differentiation"/>
    <property type="evidence" value="ECO:0007669"/>
    <property type="project" value="TreeGrafter"/>
</dbReference>
<evidence type="ECO:0000313" key="7">
    <source>
        <dbReference type="Proteomes" id="UP001049176"/>
    </source>
</evidence>
<feature type="domain" description="HMG box" evidence="5">
    <location>
        <begin position="29"/>
        <end position="95"/>
    </location>
</feature>
<dbReference type="GO" id="GO:0000978">
    <property type="term" value="F:RNA polymerase II cis-regulatory region sequence-specific DNA binding"/>
    <property type="evidence" value="ECO:0007669"/>
    <property type="project" value="TreeGrafter"/>
</dbReference>
<proteinExistence type="predicted"/>
<feature type="compositionally biased region" description="Acidic residues" evidence="4">
    <location>
        <begin position="123"/>
        <end position="134"/>
    </location>
</feature>
<dbReference type="Pfam" id="PF00505">
    <property type="entry name" value="HMG_box"/>
    <property type="match status" value="1"/>
</dbReference>
<dbReference type="Proteomes" id="UP001049176">
    <property type="component" value="Chromosome 6"/>
</dbReference>
<dbReference type="SUPFAM" id="SSF47095">
    <property type="entry name" value="HMG-box"/>
    <property type="match status" value="1"/>
</dbReference>
<accession>A0A9P7USX5</accession>
<dbReference type="Gene3D" id="1.10.30.10">
    <property type="entry name" value="High mobility group box domain"/>
    <property type="match status" value="1"/>
</dbReference>
<feature type="DNA-binding region" description="HMG box" evidence="3">
    <location>
        <begin position="29"/>
        <end position="95"/>
    </location>
</feature>
<evidence type="ECO:0000313" key="6">
    <source>
        <dbReference type="EMBL" id="KAG7091651.1"/>
    </source>
</evidence>
<dbReference type="InterPro" id="IPR036910">
    <property type="entry name" value="HMG_box_dom_sf"/>
</dbReference>
<dbReference type="EMBL" id="CM032186">
    <property type="protein sequence ID" value="KAG7091651.1"/>
    <property type="molecule type" value="Genomic_DNA"/>
</dbReference>
<keyword evidence="1 3" id="KW-0238">DNA-binding</keyword>
<evidence type="ECO:0000256" key="3">
    <source>
        <dbReference type="PROSITE-ProRule" id="PRU00267"/>
    </source>
</evidence>
<evidence type="ECO:0000259" key="5">
    <source>
        <dbReference type="PROSITE" id="PS50118"/>
    </source>
</evidence>
<dbReference type="PANTHER" id="PTHR10270:SF161">
    <property type="entry name" value="SEX-DETERMINING REGION Y PROTEIN"/>
    <property type="match status" value="1"/>
</dbReference>
<evidence type="ECO:0000256" key="2">
    <source>
        <dbReference type="ARBA" id="ARBA00023163"/>
    </source>
</evidence>
<comment type="caution">
    <text evidence="6">The sequence shown here is derived from an EMBL/GenBank/DDBJ whole genome shotgun (WGS) entry which is preliminary data.</text>
</comment>
<dbReference type="GeneID" id="66079748"/>
<keyword evidence="2" id="KW-0804">Transcription</keyword>
<organism evidence="6 7">
    <name type="scientific">Marasmius oreades</name>
    <name type="common">fairy-ring Marasmius</name>
    <dbReference type="NCBI Taxonomy" id="181124"/>
    <lineage>
        <taxon>Eukaryota</taxon>
        <taxon>Fungi</taxon>
        <taxon>Dikarya</taxon>
        <taxon>Basidiomycota</taxon>
        <taxon>Agaricomycotina</taxon>
        <taxon>Agaricomycetes</taxon>
        <taxon>Agaricomycetidae</taxon>
        <taxon>Agaricales</taxon>
        <taxon>Marasmiineae</taxon>
        <taxon>Marasmiaceae</taxon>
        <taxon>Marasmius</taxon>
    </lineage>
</organism>
<feature type="region of interest" description="Disordered" evidence="4">
    <location>
        <begin position="1"/>
        <end position="34"/>
    </location>
</feature>
<sequence length="381" mass="42345">MAQRKSKKARAEVPVNDTECSSSKNNQHVKRPPNPWVLYRSHTCKALEFEGMQAPQISRIIATRWRALSAQDRLYWERLGEKTSLEHAIRHPGYKYQPRKPVEGLSNSKRTRKGNKKARQVVEEADVVGEEDDETAHLPKNATSSSASDSQRGAKRDLVSPAASSSTLPIVATAPHDLVALPIVPSTSATEHRMPEATQDSNEVPEGLSFTALPQCATPSQFPTPSGSYYSFTLQCPSTFTGSVPEFNENVHLEAVEEEPAYPTLSLDEDHMRNQFTPSPVIFNDFDVDQANIITDPGAVSSYLVDNFGLPQSEHSDVVDYSLLHLPQSHGFEPVYGRSAVVDYGSLDFEPYPPPVVDHTLTEVTNDNYDARQPLTYYDEM</sequence>
<dbReference type="InterPro" id="IPR050140">
    <property type="entry name" value="SRY-related_HMG-box_TF-like"/>
</dbReference>
<keyword evidence="7" id="KW-1185">Reference proteome</keyword>
<evidence type="ECO:0000256" key="4">
    <source>
        <dbReference type="SAM" id="MobiDB-lite"/>
    </source>
</evidence>
<name>A0A9P7USX5_9AGAR</name>
<dbReference type="OrthoDB" id="6247875at2759"/>
<feature type="region of interest" description="Disordered" evidence="4">
    <location>
        <begin position="90"/>
        <end position="165"/>
    </location>
</feature>
<feature type="compositionally biased region" description="Basic residues" evidence="4">
    <location>
        <begin position="109"/>
        <end position="119"/>
    </location>
</feature>